<dbReference type="Proteomes" id="UP000268829">
    <property type="component" value="Unassembled WGS sequence"/>
</dbReference>
<protein>
    <submittedName>
        <fullName evidence="3">Thioesterase</fullName>
    </submittedName>
</protein>
<dbReference type="PANTHER" id="PTHR11487:SF0">
    <property type="entry name" value="S-ACYL FATTY ACID SYNTHASE THIOESTERASE, MEDIUM CHAIN"/>
    <property type="match status" value="1"/>
</dbReference>
<sequence>MEELTMQTLKPAERWLLAKPDPADKIRLFCFPFAGGGASIYRGWSEEMPAGAGVYPIQLPGRENRLMESAIRDMDVLIEKICEAIHPYLDRPFLFFGYSLGTKIAFELARAVRRKWQLAPCGLLVAAGRAPHIPEPRPLYHLPEEEFVRELRRFSGTPEAILQSKELMNLFMPLLRADFTLDDTYRFTEEELLECPISAFCGTRDPEASEEEMAAWARHTRGSFTLDMIEGEHFFLNSNREQLLRLVFAIVAEQLEAAASAGEQS</sequence>
<keyword evidence="4" id="KW-1185">Reference proteome</keyword>
<dbReference type="InterPro" id="IPR029058">
    <property type="entry name" value="AB_hydrolase_fold"/>
</dbReference>
<comment type="caution">
    <text evidence="3">The sequence shown here is derived from an EMBL/GenBank/DDBJ whole genome shotgun (WGS) entry which is preliminary data.</text>
</comment>
<dbReference type="InterPro" id="IPR012223">
    <property type="entry name" value="TEII"/>
</dbReference>
<organism evidence="3 4">
    <name type="scientific">Brevibacillus gelatini</name>
    <dbReference type="NCBI Taxonomy" id="1655277"/>
    <lineage>
        <taxon>Bacteria</taxon>
        <taxon>Bacillati</taxon>
        <taxon>Bacillota</taxon>
        <taxon>Bacilli</taxon>
        <taxon>Bacillales</taxon>
        <taxon>Paenibacillaceae</taxon>
        <taxon>Brevibacillus</taxon>
    </lineage>
</organism>
<dbReference type="OrthoDB" id="2213423at2"/>
<gene>
    <name evidence="3" type="ORF">EDM57_22030</name>
</gene>
<accession>A0A3M8ALI4</accession>
<dbReference type="AlphaFoldDB" id="A0A3M8ALI4"/>
<evidence type="ECO:0000313" key="4">
    <source>
        <dbReference type="Proteomes" id="UP000268829"/>
    </source>
</evidence>
<evidence type="ECO:0000259" key="2">
    <source>
        <dbReference type="Pfam" id="PF00975"/>
    </source>
</evidence>
<reference evidence="3 4" key="1">
    <citation type="submission" date="2018-10" db="EMBL/GenBank/DDBJ databases">
        <title>Phylogenomics of Brevibacillus.</title>
        <authorList>
            <person name="Dunlap C."/>
        </authorList>
    </citation>
    <scope>NUCLEOTIDE SEQUENCE [LARGE SCALE GENOMIC DNA]</scope>
    <source>
        <strain evidence="3 4">DSM 100115</strain>
    </source>
</reference>
<dbReference type="Gene3D" id="3.40.50.1820">
    <property type="entry name" value="alpha/beta hydrolase"/>
    <property type="match status" value="1"/>
</dbReference>
<dbReference type="SUPFAM" id="SSF53474">
    <property type="entry name" value="alpha/beta-Hydrolases"/>
    <property type="match status" value="1"/>
</dbReference>
<dbReference type="EMBL" id="RHHS01000060">
    <property type="protein sequence ID" value="RNB52003.1"/>
    <property type="molecule type" value="Genomic_DNA"/>
</dbReference>
<comment type="similarity">
    <text evidence="1">Belongs to the thioesterase family.</text>
</comment>
<dbReference type="InterPro" id="IPR001031">
    <property type="entry name" value="Thioesterase"/>
</dbReference>
<evidence type="ECO:0000313" key="3">
    <source>
        <dbReference type="EMBL" id="RNB52003.1"/>
    </source>
</evidence>
<feature type="domain" description="Thioesterase" evidence="2">
    <location>
        <begin position="27"/>
        <end position="249"/>
    </location>
</feature>
<dbReference type="GO" id="GO:0008610">
    <property type="term" value="P:lipid biosynthetic process"/>
    <property type="evidence" value="ECO:0007669"/>
    <property type="project" value="TreeGrafter"/>
</dbReference>
<evidence type="ECO:0000256" key="1">
    <source>
        <dbReference type="ARBA" id="ARBA00007169"/>
    </source>
</evidence>
<name>A0A3M8ALI4_9BACL</name>
<proteinExistence type="inferred from homology"/>
<dbReference type="PANTHER" id="PTHR11487">
    <property type="entry name" value="THIOESTERASE"/>
    <property type="match status" value="1"/>
</dbReference>
<dbReference type="Pfam" id="PF00975">
    <property type="entry name" value="Thioesterase"/>
    <property type="match status" value="1"/>
</dbReference>